<evidence type="ECO:0000256" key="3">
    <source>
        <dbReference type="ARBA" id="ARBA00023136"/>
    </source>
</evidence>
<keyword evidence="4" id="KW-0325">Glycoprotein</keyword>
<dbReference type="Gene3D" id="2.60.40.10">
    <property type="entry name" value="Immunoglobulins"/>
    <property type="match status" value="2"/>
</dbReference>
<dbReference type="InterPro" id="IPR007110">
    <property type="entry name" value="Ig-like_dom"/>
</dbReference>
<evidence type="ECO:0000256" key="1">
    <source>
        <dbReference type="ARBA" id="ARBA00004370"/>
    </source>
</evidence>
<accession>A0A3P8VP15</accession>
<sequence>MARYFLTCWCVLTCSLQVFGQTPSYFLIGQTFHLKPIMSEQPDKILWKHNGKKLVEFNGKEEHVYGQHQHRATLDWITAELNITHVRYEDTGVYELDASNSNMVYQFFYRLQVIGKVSKPTITCTVRKGDSDESGPEATLTCSAESTRSESLVKYEWQSGGNVVPGQKLTIPLGDEHDNQIHTCRVNNPLSNEVETFTARSCYSDGGLSVGLVVGIVVVVLIILSVVLGILFCKRARKGCFAKTSKGDVEKQTPRGKEQDKKKKIFHEENLKLLTVGDSGGKKPKWPPSPLGQFYSPDLPNVTSGEKSHTEEGHVKRRVSEIEKQSTGDFSLVSTPA</sequence>
<dbReference type="OMA" id="IFHEENL"/>
<dbReference type="InParanoid" id="A0A3P8VP15"/>
<keyword evidence="10" id="KW-1185">Reference proteome</keyword>
<feature type="chain" id="PRO_5017997651" evidence="7">
    <location>
        <begin position="21"/>
        <end position="337"/>
    </location>
</feature>
<dbReference type="InterPro" id="IPR003599">
    <property type="entry name" value="Ig_sub"/>
</dbReference>
<dbReference type="OrthoDB" id="9427418at2759"/>
<reference evidence="9" key="3">
    <citation type="submission" date="2025-09" db="UniProtKB">
        <authorList>
            <consortium name="Ensembl"/>
        </authorList>
    </citation>
    <scope>IDENTIFICATION</scope>
</reference>
<feature type="signal peptide" evidence="7">
    <location>
        <begin position="1"/>
        <end position="20"/>
    </location>
</feature>
<dbReference type="InterPro" id="IPR036179">
    <property type="entry name" value="Ig-like_dom_sf"/>
</dbReference>
<feature type="transmembrane region" description="Helical" evidence="6">
    <location>
        <begin position="208"/>
        <end position="233"/>
    </location>
</feature>
<dbReference type="STRING" id="244447.ENSCSEP00000015021"/>
<dbReference type="PANTHER" id="PTHR12080:SF55">
    <property type="entry name" value="LYMPHOCYTE FUNCTION-ASSOCIATED ANTIGEN 3"/>
    <property type="match status" value="1"/>
</dbReference>
<comment type="subcellular location">
    <subcellularLocation>
        <location evidence="1">Membrane</location>
    </subcellularLocation>
</comment>
<feature type="compositionally biased region" description="Basic and acidic residues" evidence="5">
    <location>
        <begin position="306"/>
        <end position="326"/>
    </location>
</feature>
<dbReference type="GeneID" id="103392011"/>
<proteinExistence type="predicted"/>
<evidence type="ECO:0000256" key="2">
    <source>
        <dbReference type="ARBA" id="ARBA00022729"/>
    </source>
</evidence>
<evidence type="ECO:0000256" key="7">
    <source>
        <dbReference type="SAM" id="SignalP"/>
    </source>
</evidence>
<evidence type="ECO:0000256" key="4">
    <source>
        <dbReference type="ARBA" id="ARBA00023180"/>
    </source>
</evidence>
<evidence type="ECO:0000256" key="6">
    <source>
        <dbReference type="SAM" id="Phobius"/>
    </source>
</evidence>
<keyword evidence="6" id="KW-0812">Transmembrane</keyword>
<dbReference type="PANTHER" id="PTHR12080">
    <property type="entry name" value="SIGNALING LYMPHOCYTIC ACTIVATION MOLECULE"/>
    <property type="match status" value="1"/>
</dbReference>
<protein>
    <submittedName>
        <fullName evidence="9">SLAM family member 9-like</fullName>
    </submittedName>
</protein>
<dbReference type="Ensembl" id="ENSCSET00000015194.1">
    <property type="protein sequence ID" value="ENSCSEP00000015021.1"/>
    <property type="gene ID" value="ENSCSEG00000009662.1"/>
</dbReference>
<evidence type="ECO:0000259" key="8">
    <source>
        <dbReference type="PROSITE" id="PS50835"/>
    </source>
</evidence>
<dbReference type="Proteomes" id="UP000265120">
    <property type="component" value="Chromosome 16"/>
</dbReference>
<feature type="domain" description="Ig-like" evidence="8">
    <location>
        <begin position="120"/>
        <end position="195"/>
    </location>
</feature>
<evidence type="ECO:0000313" key="9">
    <source>
        <dbReference type="Ensembl" id="ENSCSEP00000015021.1"/>
    </source>
</evidence>
<dbReference type="SUPFAM" id="SSF48726">
    <property type="entry name" value="Immunoglobulin"/>
    <property type="match status" value="2"/>
</dbReference>
<feature type="compositionally biased region" description="Polar residues" evidence="5">
    <location>
        <begin position="327"/>
        <end position="337"/>
    </location>
</feature>
<organism evidence="9 10">
    <name type="scientific">Cynoglossus semilaevis</name>
    <name type="common">Tongue sole</name>
    <dbReference type="NCBI Taxonomy" id="244447"/>
    <lineage>
        <taxon>Eukaryota</taxon>
        <taxon>Metazoa</taxon>
        <taxon>Chordata</taxon>
        <taxon>Craniata</taxon>
        <taxon>Vertebrata</taxon>
        <taxon>Euteleostomi</taxon>
        <taxon>Actinopterygii</taxon>
        <taxon>Neopterygii</taxon>
        <taxon>Teleostei</taxon>
        <taxon>Neoteleostei</taxon>
        <taxon>Acanthomorphata</taxon>
        <taxon>Carangaria</taxon>
        <taxon>Pleuronectiformes</taxon>
        <taxon>Pleuronectoidei</taxon>
        <taxon>Cynoglossidae</taxon>
        <taxon>Cynoglossinae</taxon>
        <taxon>Cynoglossus</taxon>
    </lineage>
</organism>
<evidence type="ECO:0000313" key="10">
    <source>
        <dbReference type="Proteomes" id="UP000265120"/>
    </source>
</evidence>
<dbReference type="GeneTree" id="ENSGT01140000282714"/>
<evidence type="ECO:0000256" key="5">
    <source>
        <dbReference type="SAM" id="MobiDB-lite"/>
    </source>
</evidence>
<dbReference type="PROSITE" id="PS50835">
    <property type="entry name" value="IG_LIKE"/>
    <property type="match status" value="1"/>
</dbReference>
<dbReference type="GO" id="GO:0016020">
    <property type="term" value="C:membrane"/>
    <property type="evidence" value="ECO:0007669"/>
    <property type="project" value="UniProtKB-SubCell"/>
</dbReference>
<reference evidence="9" key="2">
    <citation type="submission" date="2025-08" db="UniProtKB">
        <authorList>
            <consortium name="Ensembl"/>
        </authorList>
    </citation>
    <scope>IDENTIFICATION</scope>
</reference>
<feature type="region of interest" description="Disordered" evidence="5">
    <location>
        <begin position="275"/>
        <end position="337"/>
    </location>
</feature>
<dbReference type="InterPro" id="IPR013783">
    <property type="entry name" value="Ig-like_fold"/>
</dbReference>
<keyword evidence="6" id="KW-1133">Transmembrane helix</keyword>
<keyword evidence="2 7" id="KW-0732">Signal</keyword>
<dbReference type="InterPro" id="IPR015631">
    <property type="entry name" value="CD2/SLAM_rcpt"/>
</dbReference>
<dbReference type="AlphaFoldDB" id="A0A3P8VP15"/>
<keyword evidence="3 6" id="KW-0472">Membrane</keyword>
<dbReference type="SMART" id="SM00409">
    <property type="entry name" value="IG"/>
    <property type="match status" value="1"/>
</dbReference>
<name>A0A3P8VP15_CYNSE</name>
<reference evidence="9 10" key="1">
    <citation type="journal article" date="2014" name="Nat. Genet.">
        <title>Whole-genome sequence of a flatfish provides insights into ZW sex chromosome evolution and adaptation to a benthic lifestyle.</title>
        <authorList>
            <person name="Chen S."/>
            <person name="Zhang G."/>
            <person name="Shao C."/>
            <person name="Huang Q."/>
            <person name="Liu G."/>
            <person name="Zhang P."/>
            <person name="Song W."/>
            <person name="An N."/>
            <person name="Chalopin D."/>
            <person name="Volff J.N."/>
            <person name="Hong Y."/>
            <person name="Li Q."/>
            <person name="Sha Z."/>
            <person name="Zhou H."/>
            <person name="Xie M."/>
            <person name="Yu Q."/>
            <person name="Liu Y."/>
            <person name="Xiang H."/>
            <person name="Wang N."/>
            <person name="Wu K."/>
            <person name="Yang C."/>
            <person name="Zhou Q."/>
            <person name="Liao X."/>
            <person name="Yang L."/>
            <person name="Hu Q."/>
            <person name="Zhang J."/>
            <person name="Meng L."/>
            <person name="Jin L."/>
            <person name="Tian Y."/>
            <person name="Lian J."/>
            <person name="Yang J."/>
            <person name="Miao G."/>
            <person name="Liu S."/>
            <person name="Liang Z."/>
            <person name="Yan F."/>
            <person name="Li Y."/>
            <person name="Sun B."/>
            <person name="Zhang H."/>
            <person name="Zhang J."/>
            <person name="Zhu Y."/>
            <person name="Du M."/>
            <person name="Zhao Y."/>
            <person name="Schartl M."/>
            <person name="Tang Q."/>
            <person name="Wang J."/>
        </authorList>
    </citation>
    <scope>NUCLEOTIDE SEQUENCE</scope>
</reference>
<dbReference type="KEGG" id="csem:103392011"/>